<feature type="compositionally biased region" description="Basic residues" evidence="1">
    <location>
        <begin position="43"/>
        <end position="57"/>
    </location>
</feature>
<feature type="region of interest" description="Disordered" evidence="1">
    <location>
        <begin position="348"/>
        <end position="607"/>
    </location>
</feature>
<feature type="non-terminal residue" evidence="2">
    <location>
        <position position="607"/>
    </location>
</feature>
<organism evidence="2">
    <name type="scientific">uncultured Mycobacteriales bacterium</name>
    <dbReference type="NCBI Taxonomy" id="581187"/>
    <lineage>
        <taxon>Bacteria</taxon>
        <taxon>Bacillati</taxon>
        <taxon>Actinomycetota</taxon>
        <taxon>Actinomycetes</taxon>
        <taxon>Mycobacteriales</taxon>
        <taxon>environmental samples</taxon>
    </lineage>
</organism>
<feature type="region of interest" description="Disordered" evidence="1">
    <location>
        <begin position="1"/>
        <end position="144"/>
    </location>
</feature>
<feature type="compositionally biased region" description="Low complexity" evidence="1">
    <location>
        <begin position="242"/>
        <end position="265"/>
    </location>
</feature>
<feature type="region of interest" description="Disordered" evidence="1">
    <location>
        <begin position="158"/>
        <end position="336"/>
    </location>
</feature>
<feature type="compositionally biased region" description="Basic and acidic residues" evidence="1">
    <location>
        <begin position="508"/>
        <end position="533"/>
    </location>
</feature>
<name>A0A6J4I6A7_9ACTN</name>
<feature type="compositionally biased region" description="Low complexity" evidence="1">
    <location>
        <begin position="447"/>
        <end position="470"/>
    </location>
</feature>
<feature type="compositionally biased region" description="Basic and acidic residues" evidence="1">
    <location>
        <begin position="362"/>
        <end position="376"/>
    </location>
</feature>
<feature type="non-terminal residue" evidence="2">
    <location>
        <position position="1"/>
    </location>
</feature>
<evidence type="ECO:0000313" key="2">
    <source>
        <dbReference type="EMBL" id="CAA9243804.1"/>
    </source>
</evidence>
<feature type="compositionally biased region" description="Basic residues" evidence="1">
    <location>
        <begin position="498"/>
        <end position="507"/>
    </location>
</feature>
<feature type="compositionally biased region" description="Basic residues" evidence="1">
    <location>
        <begin position="324"/>
        <end position="333"/>
    </location>
</feature>
<sequence>GTAPPVAGPRLPVEVAVRRGRRRGRAGGVDRGDPGPDVAGRRGAGRRRRLRRWHPAGRGRGPDRPALAEHAGGVVHRARPAGGRQLRAGGGADGPAVVDRRDRTGGERRRPAGRPGRLGLGVLDHLRAGPGRGPDAGAGRAGDLDRLLPAGAGHAAGRGAAAARAGPPGAALRRPADAGPAAGGLGPAVHRAAGVGADQVLHAGPGPDDGGRQLRHRRGRHADRAGPQGRRRDRVRAGGRAGRAVQLRPHAGRGPVERAGAAPAGRGHRQHPGAARQGRHPGRVRAGRVELQRPAADRGPAGDVPAGRAAGRGLPARGAGRAVGGRRRARGRRGLPQLAAVGLGAAAAGRVRAAPGGRHHRAGADRARPRADRGPDRAGAAGHPGGPGGRAVGLAADHPPAVHAEPGRRVRVDGGPGRRHREPDPAGPGQGGGDRRARVHPGPGLDRAVGVLPAAGGRAGPPAAGRARPGLGPGRPVPGPAGRGRRGLAGDAAADRHRPVRQRAGRVRRGERVLPAGRGEHRAPAVRRAERGPRQHHARTAADPAQGGVPGGPAGARGGAGVRAGGRPGRAGPDRRRHPRHRVRRRGPADHHRGVHQRGGPAAPGRV</sequence>
<protein>
    <submittedName>
        <fullName evidence="2">Uncharacterized protein</fullName>
    </submittedName>
</protein>
<dbReference type="AlphaFoldDB" id="A0A6J4I6A7"/>
<proteinExistence type="predicted"/>
<dbReference type="EMBL" id="CADCTP010000144">
    <property type="protein sequence ID" value="CAA9243804.1"/>
    <property type="molecule type" value="Genomic_DNA"/>
</dbReference>
<feature type="compositionally biased region" description="Basic residues" evidence="1">
    <location>
        <begin position="266"/>
        <end position="286"/>
    </location>
</feature>
<gene>
    <name evidence="2" type="ORF">AVDCRST_MAG41-1603</name>
</gene>
<feature type="compositionally biased region" description="Low complexity" evidence="1">
    <location>
        <begin position="305"/>
        <end position="320"/>
    </location>
</feature>
<feature type="compositionally biased region" description="Gly residues" evidence="1">
    <location>
        <begin position="548"/>
        <end position="569"/>
    </location>
</feature>
<feature type="compositionally biased region" description="Basic and acidic residues" evidence="1">
    <location>
        <begin position="98"/>
        <end position="110"/>
    </location>
</feature>
<evidence type="ECO:0000256" key="1">
    <source>
        <dbReference type="SAM" id="MobiDB-lite"/>
    </source>
</evidence>
<feature type="compositionally biased region" description="Gly residues" evidence="1">
    <location>
        <begin position="382"/>
        <end position="391"/>
    </location>
</feature>
<feature type="compositionally biased region" description="Low complexity" evidence="1">
    <location>
        <begin position="158"/>
        <end position="180"/>
    </location>
</feature>
<feature type="compositionally biased region" description="Basic residues" evidence="1">
    <location>
        <begin position="575"/>
        <end position="586"/>
    </location>
</feature>
<reference evidence="2" key="1">
    <citation type="submission" date="2020-02" db="EMBL/GenBank/DDBJ databases">
        <authorList>
            <person name="Meier V. D."/>
        </authorList>
    </citation>
    <scope>NUCLEOTIDE SEQUENCE</scope>
    <source>
        <strain evidence="2">AVDCRST_MAG41</strain>
    </source>
</reference>
<accession>A0A6J4I6A7</accession>
<feature type="compositionally biased region" description="Gly residues" evidence="1">
    <location>
        <begin position="130"/>
        <end position="140"/>
    </location>
</feature>